<dbReference type="Proteomes" id="UP000230423">
    <property type="component" value="Unassembled WGS sequence"/>
</dbReference>
<dbReference type="Gene3D" id="1.10.640.10">
    <property type="entry name" value="Haem peroxidase domain superfamily, animal type"/>
    <property type="match status" value="1"/>
</dbReference>
<name>A0A2G9TM34_TELCI</name>
<dbReference type="GO" id="GO:0006979">
    <property type="term" value="P:response to oxidative stress"/>
    <property type="evidence" value="ECO:0007669"/>
    <property type="project" value="InterPro"/>
</dbReference>
<dbReference type="InterPro" id="IPR019791">
    <property type="entry name" value="Haem_peroxidase_animal"/>
</dbReference>
<evidence type="ECO:0000313" key="3">
    <source>
        <dbReference type="Proteomes" id="UP000230423"/>
    </source>
</evidence>
<sequence length="69" mass="7695">SRRRPNPREVSMFLLSTTHSIDSPANSMLMQFGQFVSHDITKNALANLCTCQMSSPRCANVPRPPTDTM</sequence>
<dbReference type="GO" id="GO:0020037">
    <property type="term" value="F:heme binding"/>
    <property type="evidence" value="ECO:0007669"/>
    <property type="project" value="InterPro"/>
</dbReference>
<dbReference type="Pfam" id="PF03098">
    <property type="entry name" value="An_peroxidase"/>
    <property type="match status" value="1"/>
</dbReference>
<dbReference type="AlphaFoldDB" id="A0A2G9TM34"/>
<evidence type="ECO:0008006" key="4">
    <source>
        <dbReference type="Google" id="ProtNLM"/>
    </source>
</evidence>
<organism evidence="2 3">
    <name type="scientific">Teladorsagia circumcincta</name>
    <name type="common">Brown stomach worm</name>
    <name type="synonym">Ostertagia circumcincta</name>
    <dbReference type="NCBI Taxonomy" id="45464"/>
    <lineage>
        <taxon>Eukaryota</taxon>
        <taxon>Metazoa</taxon>
        <taxon>Ecdysozoa</taxon>
        <taxon>Nematoda</taxon>
        <taxon>Chromadorea</taxon>
        <taxon>Rhabditida</taxon>
        <taxon>Rhabditina</taxon>
        <taxon>Rhabditomorpha</taxon>
        <taxon>Strongyloidea</taxon>
        <taxon>Trichostrongylidae</taxon>
        <taxon>Teladorsagia</taxon>
    </lineage>
</organism>
<evidence type="ECO:0000256" key="1">
    <source>
        <dbReference type="ARBA" id="ARBA00022559"/>
    </source>
</evidence>
<accession>A0A2G9TM34</accession>
<proteinExistence type="predicted"/>
<keyword evidence="1" id="KW-0560">Oxidoreductase</keyword>
<dbReference type="GO" id="GO:0004601">
    <property type="term" value="F:peroxidase activity"/>
    <property type="evidence" value="ECO:0007669"/>
    <property type="project" value="UniProtKB-KW"/>
</dbReference>
<gene>
    <name evidence="2" type="ORF">TELCIR_19541</name>
</gene>
<dbReference type="PANTHER" id="PTHR11475">
    <property type="entry name" value="OXIDASE/PEROXIDASE"/>
    <property type="match status" value="1"/>
</dbReference>
<dbReference type="InterPro" id="IPR010255">
    <property type="entry name" value="Haem_peroxidase_sf"/>
</dbReference>
<dbReference type="PANTHER" id="PTHR11475:SF22">
    <property type="entry name" value="PEROXIDASE SKPO-1"/>
    <property type="match status" value="1"/>
</dbReference>
<keyword evidence="3" id="KW-1185">Reference proteome</keyword>
<evidence type="ECO:0000313" key="2">
    <source>
        <dbReference type="EMBL" id="PIO59007.1"/>
    </source>
</evidence>
<dbReference type="OrthoDB" id="823504at2759"/>
<dbReference type="InterPro" id="IPR037120">
    <property type="entry name" value="Haem_peroxidase_sf_animal"/>
</dbReference>
<reference evidence="2 3" key="1">
    <citation type="submission" date="2015-09" db="EMBL/GenBank/DDBJ databases">
        <title>Draft genome of the parasitic nematode Teladorsagia circumcincta isolate WARC Sus (inbred).</title>
        <authorList>
            <person name="Mitreva M."/>
        </authorList>
    </citation>
    <scope>NUCLEOTIDE SEQUENCE [LARGE SCALE GENOMIC DNA]</scope>
    <source>
        <strain evidence="2 3">S</strain>
    </source>
</reference>
<dbReference type="PROSITE" id="PS50292">
    <property type="entry name" value="PEROXIDASE_3"/>
    <property type="match status" value="1"/>
</dbReference>
<dbReference type="EMBL" id="KZ359104">
    <property type="protein sequence ID" value="PIO59007.1"/>
    <property type="molecule type" value="Genomic_DNA"/>
</dbReference>
<dbReference type="GO" id="GO:0005615">
    <property type="term" value="C:extracellular space"/>
    <property type="evidence" value="ECO:0007669"/>
    <property type="project" value="TreeGrafter"/>
</dbReference>
<keyword evidence="1" id="KW-0575">Peroxidase</keyword>
<protein>
    <recommendedName>
        <fullName evidence="4">Animal hem peroxidase</fullName>
    </recommendedName>
</protein>
<feature type="non-terminal residue" evidence="2">
    <location>
        <position position="1"/>
    </location>
</feature>
<dbReference type="SUPFAM" id="SSF48113">
    <property type="entry name" value="Heme-dependent peroxidases"/>
    <property type="match status" value="1"/>
</dbReference>